<comment type="caution">
    <text evidence="1">The sequence shown here is derived from an EMBL/GenBank/DDBJ whole genome shotgun (WGS) entry which is preliminary data.</text>
</comment>
<proteinExistence type="predicted"/>
<dbReference type="Proteomes" id="UP001178507">
    <property type="component" value="Unassembled WGS sequence"/>
</dbReference>
<accession>A0AA36NCH5</accession>
<dbReference type="AlphaFoldDB" id="A0AA36NCH5"/>
<gene>
    <name evidence="1" type="ORF">EVOR1521_LOCUS24227</name>
</gene>
<sequence length="163" mass="18005">MNSLLVGTWSLISSEEVLSRARKMTQRIQGFLEQNTEELSPEELSLLGLQKRVESLVPSLNFLLAQTLGLDSCVQQVVQNTQDLLIDVCSFVERSCPEKSGGANSLDSELLDHYLHELEFGCLSVTMAMNVLHAASAEEPQDLVSSRCAKTRRSGLAYLWSAC</sequence>
<dbReference type="EMBL" id="CAUJNA010003394">
    <property type="protein sequence ID" value="CAJ1400999.1"/>
    <property type="molecule type" value="Genomic_DNA"/>
</dbReference>
<organism evidence="1 2">
    <name type="scientific">Effrenium voratum</name>
    <dbReference type="NCBI Taxonomy" id="2562239"/>
    <lineage>
        <taxon>Eukaryota</taxon>
        <taxon>Sar</taxon>
        <taxon>Alveolata</taxon>
        <taxon>Dinophyceae</taxon>
        <taxon>Suessiales</taxon>
        <taxon>Symbiodiniaceae</taxon>
        <taxon>Effrenium</taxon>
    </lineage>
</organism>
<keyword evidence="2" id="KW-1185">Reference proteome</keyword>
<evidence type="ECO:0000313" key="2">
    <source>
        <dbReference type="Proteomes" id="UP001178507"/>
    </source>
</evidence>
<reference evidence="1" key="1">
    <citation type="submission" date="2023-08" db="EMBL/GenBank/DDBJ databases">
        <authorList>
            <person name="Chen Y."/>
            <person name="Shah S."/>
            <person name="Dougan E. K."/>
            <person name="Thang M."/>
            <person name="Chan C."/>
        </authorList>
    </citation>
    <scope>NUCLEOTIDE SEQUENCE</scope>
</reference>
<name>A0AA36NCH5_9DINO</name>
<protein>
    <submittedName>
        <fullName evidence="1">Uncharacterized protein</fullName>
    </submittedName>
</protein>
<evidence type="ECO:0000313" key="1">
    <source>
        <dbReference type="EMBL" id="CAJ1400999.1"/>
    </source>
</evidence>